<organism evidence="5 6">
    <name type="scientific">Rotaria sordida</name>
    <dbReference type="NCBI Taxonomy" id="392033"/>
    <lineage>
        <taxon>Eukaryota</taxon>
        <taxon>Metazoa</taxon>
        <taxon>Spiralia</taxon>
        <taxon>Gnathifera</taxon>
        <taxon>Rotifera</taxon>
        <taxon>Eurotatoria</taxon>
        <taxon>Bdelloidea</taxon>
        <taxon>Philodinida</taxon>
        <taxon>Philodinidae</taxon>
        <taxon>Rotaria</taxon>
    </lineage>
</organism>
<evidence type="ECO:0000259" key="3">
    <source>
        <dbReference type="Pfam" id="PF20209"/>
    </source>
</evidence>
<sequence length="498" mass="58065">MGIDAVQLNNSDPMRESQNGMPEKRQIRLDKRKEQSRSSRANETEEQRQIRLENQKKRDQSSLAIETDEERQIRLKKLKERSQSSRTNETEEQRQIRLKKLKERSGSRRTNETIEQRQIRLKELKERSQSSRTNETVEQRQIRLDKQRKRSQADRAKKKLEKRASNKSGVQQQDIEMQFAETDDHASLPLKLDDLCDTLKVIFVGARPSERIHLKKVLTVRKKKIIQALHWLKKYNVLYQNVTINLENIAELPEDDVPECIMSTLEQKLGDEEIQSERVGYVPDPLSNPIEHTTADTIPISNSNILKTMIVDGVLSPIKAYFGTVESQGRGSLHLHMLIWLDHDLKPADMKEKIQNADFREKLKAYLEDIIKEDLDDFKDKQVFENLNVPRSFDTPPRLSEDNIYAALRTIDLTGLAENINKSPVWSTPIKQQLSPSIPYAAESLQIARQNDEFKNEENKRRAEALMIERQNDEFKTEENKRRAEALLLFSSFLNTIF</sequence>
<feature type="domain" description="DUF6570" evidence="3">
    <location>
        <begin position="182"/>
        <end position="249"/>
    </location>
</feature>
<name>A0A815MEQ3_9BILA</name>
<gene>
    <name evidence="5" type="ORF">SEV965_LOCUS32282</name>
</gene>
<evidence type="ECO:0008006" key="7">
    <source>
        <dbReference type="Google" id="ProtNLM"/>
    </source>
</evidence>
<dbReference type="Pfam" id="PF21107">
    <property type="entry name" value="STPRs"/>
    <property type="match status" value="1"/>
</dbReference>
<reference evidence="5" key="1">
    <citation type="submission" date="2021-02" db="EMBL/GenBank/DDBJ databases">
        <authorList>
            <person name="Nowell W R."/>
        </authorList>
    </citation>
    <scope>NUCLEOTIDE SEQUENCE</scope>
</reference>
<feature type="compositionally biased region" description="Basic and acidic residues" evidence="1">
    <location>
        <begin position="80"/>
        <end position="95"/>
    </location>
</feature>
<dbReference type="Pfam" id="PF20209">
    <property type="entry name" value="DUF6570"/>
    <property type="match status" value="1"/>
</dbReference>
<evidence type="ECO:0000313" key="6">
    <source>
        <dbReference type="Proteomes" id="UP000663889"/>
    </source>
</evidence>
<comment type="caution">
    <text evidence="5">The sequence shown here is derived from an EMBL/GenBank/DDBJ whole genome shotgun (WGS) entry which is preliminary data.</text>
</comment>
<feature type="domain" description="Helitron helicase-like" evidence="2">
    <location>
        <begin position="304"/>
        <end position="339"/>
    </location>
</feature>
<accession>A0A815MEQ3</accession>
<protein>
    <recommendedName>
        <fullName evidence="7">Helitron helicase-like domain-containing protein</fullName>
    </recommendedName>
</protein>
<feature type="compositionally biased region" description="Polar residues" evidence="1">
    <location>
        <begin position="7"/>
        <end position="20"/>
    </location>
</feature>
<dbReference type="InterPro" id="IPR048998">
    <property type="entry name" value="STPR"/>
</dbReference>
<feature type="compositionally biased region" description="Basic and acidic residues" evidence="1">
    <location>
        <begin position="22"/>
        <end position="60"/>
    </location>
</feature>
<dbReference type="InterPro" id="IPR025476">
    <property type="entry name" value="Helitron_helicase-like"/>
</dbReference>
<dbReference type="AlphaFoldDB" id="A0A815MEQ3"/>
<evidence type="ECO:0000256" key="1">
    <source>
        <dbReference type="SAM" id="MobiDB-lite"/>
    </source>
</evidence>
<dbReference type="InterPro" id="IPR046700">
    <property type="entry name" value="DUF6570"/>
</dbReference>
<dbReference type="Proteomes" id="UP000663889">
    <property type="component" value="Unassembled WGS sequence"/>
</dbReference>
<evidence type="ECO:0000259" key="4">
    <source>
        <dbReference type="Pfam" id="PF21107"/>
    </source>
</evidence>
<evidence type="ECO:0000259" key="2">
    <source>
        <dbReference type="Pfam" id="PF14214"/>
    </source>
</evidence>
<feature type="region of interest" description="Disordered" evidence="1">
    <location>
        <begin position="1"/>
        <end position="173"/>
    </location>
</feature>
<evidence type="ECO:0000313" key="5">
    <source>
        <dbReference type="EMBL" id="CAF1420576.1"/>
    </source>
</evidence>
<feature type="domain" description="STPR" evidence="4">
    <location>
        <begin position="51"/>
        <end position="113"/>
    </location>
</feature>
<proteinExistence type="predicted"/>
<dbReference type="EMBL" id="CAJNOU010003983">
    <property type="protein sequence ID" value="CAF1420576.1"/>
    <property type="molecule type" value="Genomic_DNA"/>
</dbReference>
<dbReference type="Pfam" id="PF14214">
    <property type="entry name" value="Helitron_like_N"/>
    <property type="match status" value="1"/>
</dbReference>
<feature type="compositionally biased region" description="Basic and acidic residues" evidence="1">
    <location>
        <begin position="103"/>
        <end position="155"/>
    </location>
</feature>